<evidence type="ECO:0000313" key="5">
    <source>
        <dbReference type="Proteomes" id="UP000199382"/>
    </source>
</evidence>
<dbReference type="GO" id="GO:0030246">
    <property type="term" value="F:carbohydrate binding"/>
    <property type="evidence" value="ECO:0007669"/>
    <property type="project" value="InterPro"/>
</dbReference>
<gene>
    <name evidence="4" type="ORF">SAMN04488026_100222</name>
</gene>
<dbReference type="GO" id="GO:0006006">
    <property type="term" value="P:glucose metabolic process"/>
    <property type="evidence" value="ECO:0007669"/>
    <property type="project" value="TreeGrafter"/>
</dbReference>
<dbReference type="InterPro" id="IPR011013">
    <property type="entry name" value="Gal_mutarotase_sf_dom"/>
</dbReference>
<dbReference type="InterPro" id="IPR047215">
    <property type="entry name" value="Galactose_mutarotase-like"/>
</dbReference>
<organism evidence="4 5">
    <name type="scientific">Aliiruegeria lutimaris</name>
    <dbReference type="NCBI Taxonomy" id="571298"/>
    <lineage>
        <taxon>Bacteria</taxon>
        <taxon>Pseudomonadati</taxon>
        <taxon>Pseudomonadota</taxon>
        <taxon>Alphaproteobacteria</taxon>
        <taxon>Rhodobacterales</taxon>
        <taxon>Roseobacteraceae</taxon>
        <taxon>Aliiruegeria</taxon>
    </lineage>
</organism>
<sequence length="332" mass="36310">MTRDPFGSLKDGRPVERITLENDAIRASIITLGATLQDLRMAGCDRPLTLGSNTVTDYEDGGDLHYFGAIVGPVANRIYKARTVFDGRELQFDANGLGGHVLHGGAAGLHHKLWQVEEATQTRVLLSATAEDGEGGFPGNRRFEAEFVLEGAGLTLKLRAETDAPTLMNLANHSYWNLGDKDDFHGHQLQIDADTYLPCDDTDIATGEIRDVAGTEMDFRIARALTSDDVIDNNFCLSEQRVPLRQVGSLTGPDGVRLGIETTEPGLQIYDTRHLPAEGVPGHDGKVYRPRAGVAIEAQFWPDAPTHPTFPAIRMEPGEAWEQTTRFTFSQG</sequence>
<protein>
    <submittedName>
        <fullName evidence="4">Aldose 1-epimerase</fullName>
    </submittedName>
</protein>
<dbReference type="InterPro" id="IPR008183">
    <property type="entry name" value="Aldose_1/G6P_1-epimerase"/>
</dbReference>
<name>A0A1G8JP24_9RHOB</name>
<dbReference type="EMBL" id="FNEK01000002">
    <property type="protein sequence ID" value="SDI32968.1"/>
    <property type="molecule type" value="Genomic_DNA"/>
</dbReference>
<dbReference type="Gene3D" id="2.70.98.10">
    <property type="match status" value="1"/>
</dbReference>
<dbReference type="GO" id="GO:0033499">
    <property type="term" value="P:galactose catabolic process via UDP-galactose, Leloir pathway"/>
    <property type="evidence" value="ECO:0007669"/>
    <property type="project" value="TreeGrafter"/>
</dbReference>
<dbReference type="GO" id="GO:0004034">
    <property type="term" value="F:aldose 1-epimerase activity"/>
    <property type="evidence" value="ECO:0007669"/>
    <property type="project" value="TreeGrafter"/>
</dbReference>
<keyword evidence="3" id="KW-0119">Carbohydrate metabolism</keyword>
<dbReference type="CDD" id="cd09019">
    <property type="entry name" value="galactose_mutarotase_like"/>
    <property type="match status" value="1"/>
</dbReference>
<reference evidence="4 5" key="1">
    <citation type="submission" date="2016-10" db="EMBL/GenBank/DDBJ databases">
        <authorList>
            <person name="de Groot N.N."/>
        </authorList>
    </citation>
    <scope>NUCLEOTIDE SEQUENCE [LARGE SCALE GENOMIC DNA]</scope>
    <source>
        <strain evidence="4 5">DSM 25294</strain>
    </source>
</reference>
<evidence type="ECO:0000256" key="3">
    <source>
        <dbReference type="ARBA" id="ARBA00023277"/>
    </source>
</evidence>
<comment type="similarity">
    <text evidence="1">Belongs to the aldose epimerase family.</text>
</comment>
<dbReference type="AlphaFoldDB" id="A0A1G8JP24"/>
<evidence type="ECO:0000256" key="1">
    <source>
        <dbReference type="ARBA" id="ARBA00006206"/>
    </source>
</evidence>
<evidence type="ECO:0000256" key="2">
    <source>
        <dbReference type="ARBA" id="ARBA00023235"/>
    </source>
</evidence>
<keyword evidence="5" id="KW-1185">Reference proteome</keyword>
<evidence type="ECO:0000313" key="4">
    <source>
        <dbReference type="EMBL" id="SDI32968.1"/>
    </source>
</evidence>
<proteinExistence type="inferred from homology"/>
<dbReference type="PANTHER" id="PTHR10091:SF49">
    <property type="entry name" value="ALDOSE 1-EPIMERASE"/>
    <property type="match status" value="1"/>
</dbReference>
<dbReference type="PANTHER" id="PTHR10091">
    <property type="entry name" value="ALDOSE-1-EPIMERASE"/>
    <property type="match status" value="1"/>
</dbReference>
<accession>A0A1G8JP24</accession>
<keyword evidence="2" id="KW-0413">Isomerase</keyword>
<dbReference type="RefSeq" id="WP_093147982.1">
    <property type="nucleotide sequence ID" value="NZ_FNEK01000002.1"/>
</dbReference>
<dbReference type="Proteomes" id="UP000199382">
    <property type="component" value="Unassembled WGS sequence"/>
</dbReference>
<dbReference type="OrthoDB" id="9779408at2"/>
<dbReference type="Pfam" id="PF01263">
    <property type="entry name" value="Aldose_epim"/>
    <property type="match status" value="1"/>
</dbReference>
<dbReference type="InterPro" id="IPR014718">
    <property type="entry name" value="GH-type_carb-bd"/>
</dbReference>
<dbReference type="SUPFAM" id="SSF74650">
    <property type="entry name" value="Galactose mutarotase-like"/>
    <property type="match status" value="1"/>
</dbReference>
<dbReference type="STRING" id="571298.SAMN04488026_100222"/>